<evidence type="ECO:0000259" key="1">
    <source>
        <dbReference type="Pfam" id="PF03732"/>
    </source>
</evidence>
<proteinExistence type="predicted"/>
<organism evidence="2">
    <name type="scientific">Tanacetum cinerariifolium</name>
    <name type="common">Dalmatian daisy</name>
    <name type="synonym">Chrysanthemum cinerariifolium</name>
    <dbReference type="NCBI Taxonomy" id="118510"/>
    <lineage>
        <taxon>Eukaryota</taxon>
        <taxon>Viridiplantae</taxon>
        <taxon>Streptophyta</taxon>
        <taxon>Embryophyta</taxon>
        <taxon>Tracheophyta</taxon>
        <taxon>Spermatophyta</taxon>
        <taxon>Magnoliopsida</taxon>
        <taxon>eudicotyledons</taxon>
        <taxon>Gunneridae</taxon>
        <taxon>Pentapetalae</taxon>
        <taxon>asterids</taxon>
        <taxon>campanulids</taxon>
        <taxon>Asterales</taxon>
        <taxon>Asteraceae</taxon>
        <taxon>Asteroideae</taxon>
        <taxon>Anthemideae</taxon>
        <taxon>Anthemidinae</taxon>
        <taxon>Tanacetum</taxon>
    </lineage>
</organism>
<dbReference type="Pfam" id="PF03732">
    <property type="entry name" value="Retrotrans_gag"/>
    <property type="match status" value="1"/>
</dbReference>
<dbReference type="PANTHER" id="PTHR33223">
    <property type="entry name" value="CCHC-TYPE DOMAIN-CONTAINING PROTEIN"/>
    <property type="match status" value="1"/>
</dbReference>
<feature type="domain" description="Retrotransposon gag" evidence="1">
    <location>
        <begin position="159"/>
        <end position="240"/>
    </location>
</feature>
<dbReference type="AlphaFoldDB" id="A0A699INC8"/>
<dbReference type="InterPro" id="IPR005162">
    <property type="entry name" value="Retrotrans_gag_dom"/>
</dbReference>
<accession>A0A699INC8</accession>
<reference evidence="2" key="1">
    <citation type="journal article" date="2019" name="Sci. Rep.">
        <title>Draft genome of Tanacetum cinerariifolium, the natural source of mosquito coil.</title>
        <authorList>
            <person name="Yamashiro T."/>
            <person name="Shiraishi A."/>
            <person name="Satake H."/>
            <person name="Nakayama K."/>
        </authorList>
    </citation>
    <scope>NUCLEOTIDE SEQUENCE</scope>
</reference>
<evidence type="ECO:0000313" key="2">
    <source>
        <dbReference type="EMBL" id="GEZ65603.1"/>
    </source>
</evidence>
<gene>
    <name evidence="2" type="ORF">Tci_537576</name>
</gene>
<name>A0A699INC8_TANCI</name>
<comment type="caution">
    <text evidence="2">The sequence shown here is derived from an EMBL/GenBank/DDBJ whole genome shotgun (WGS) entry which is preliminary data.</text>
</comment>
<dbReference type="PANTHER" id="PTHR33223:SF11">
    <property type="entry name" value="ELEMENT PROTEIN, PUTATIVE-RELATED"/>
    <property type="match status" value="1"/>
</dbReference>
<sequence>MILGCSGSLKANLQHMEALSTTEARYMTFTEAWKKEIWLKGLLTESRYELRLVAGIVTGALVKGCSRSKVSTQVKVAAYRRLREVSESEIPVIHMSGEDDKPQVGGMADHLRPMKELLQAPTEGVGDAIVVPAVLANQFELKVGLLNLVTAISFYGRTWLEKETLNFITTWDDLVSKFVNQFFPPSRTTSLRNAITNFRQNYDEAFSEAWERFKDLLKKCPHHGFSPLHKIDTFYNGLNQSDQDSLNSVAGALQERQSSVLPSNTVTNPREELKAITTRSGMTLDEPSIPRSIFLAIPKEEREPKTTTKEVL</sequence>
<dbReference type="EMBL" id="BKCJ010306078">
    <property type="protein sequence ID" value="GEZ65603.1"/>
    <property type="molecule type" value="Genomic_DNA"/>
</dbReference>
<protein>
    <recommendedName>
        <fullName evidence="1">Retrotransposon gag domain-containing protein</fullName>
    </recommendedName>
</protein>